<protein>
    <submittedName>
        <fullName evidence="3">Uncharacterized protein LOC101512441 isoform X1</fullName>
    </submittedName>
</protein>
<dbReference type="AlphaFoldDB" id="A0A1S2YNM5"/>
<accession>A0A1S2YNM5</accession>
<organism evidence="2 3">
    <name type="scientific">Cicer arietinum</name>
    <name type="common">Chickpea</name>
    <name type="synonym">Garbanzo</name>
    <dbReference type="NCBI Taxonomy" id="3827"/>
    <lineage>
        <taxon>Eukaryota</taxon>
        <taxon>Viridiplantae</taxon>
        <taxon>Streptophyta</taxon>
        <taxon>Embryophyta</taxon>
        <taxon>Tracheophyta</taxon>
        <taxon>Spermatophyta</taxon>
        <taxon>Magnoliopsida</taxon>
        <taxon>eudicotyledons</taxon>
        <taxon>Gunneridae</taxon>
        <taxon>Pentapetalae</taxon>
        <taxon>rosids</taxon>
        <taxon>fabids</taxon>
        <taxon>Fabales</taxon>
        <taxon>Fabaceae</taxon>
        <taxon>Papilionoideae</taxon>
        <taxon>50 kb inversion clade</taxon>
        <taxon>NPAAA clade</taxon>
        <taxon>Hologalegina</taxon>
        <taxon>IRL clade</taxon>
        <taxon>Cicereae</taxon>
        <taxon>Cicer</taxon>
    </lineage>
</organism>
<evidence type="ECO:0000313" key="3">
    <source>
        <dbReference type="RefSeq" id="XP_004507555.1"/>
    </source>
</evidence>
<reference evidence="3" key="2">
    <citation type="submission" date="2025-08" db="UniProtKB">
        <authorList>
            <consortium name="RefSeq"/>
        </authorList>
    </citation>
    <scope>IDENTIFICATION</scope>
    <source>
        <tissue evidence="3">Etiolated seedlings</tissue>
    </source>
</reference>
<reference evidence="2" key="1">
    <citation type="journal article" date="2013" name="Nat. Biotechnol.">
        <title>Draft genome sequence of chickpea (Cicer arietinum) provides a resource for trait improvement.</title>
        <authorList>
            <person name="Varshney R.K."/>
            <person name="Song C."/>
            <person name="Saxena R.K."/>
            <person name="Azam S."/>
            <person name="Yu S."/>
            <person name="Sharpe A.G."/>
            <person name="Cannon S."/>
            <person name="Baek J."/>
            <person name="Rosen B.D."/>
            <person name="Tar'an B."/>
            <person name="Millan T."/>
            <person name="Zhang X."/>
            <person name="Ramsay L.D."/>
            <person name="Iwata A."/>
            <person name="Wang Y."/>
            <person name="Nelson W."/>
            <person name="Farmer A.D."/>
            <person name="Gaur P.M."/>
            <person name="Soderlund C."/>
            <person name="Penmetsa R.V."/>
            <person name="Xu C."/>
            <person name="Bharti A.K."/>
            <person name="He W."/>
            <person name="Winter P."/>
            <person name="Zhao S."/>
            <person name="Hane J.K."/>
            <person name="Carrasquilla-Garcia N."/>
            <person name="Condie J.A."/>
            <person name="Upadhyaya H.D."/>
            <person name="Luo M.C."/>
            <person name="Thudi M."/>
            <person name="Gowda C.L."/>
            <person name="Singh N.P."/>
            <person name="Lichtenzveig J."/>
            <person name="Gali K.K."/>
            <person name="Rubio J."/>
            <person name="Nadarajan N."/>
            <person name="Dolezel J."/>
            <person name="Bansal K.C."/>
            <person name="Xu X."/>
            <person name="Edwards D."/>
            <person name="Zhang G."/>
            <person name="Kahl G."/>
            <person name="Gil J."/>
            <person name="Singh K.B."/>
            <person name="Datta S.K."/>
            <person name="Jackson S.A."/>
            <person name="Wang J."/>
            <person name="Cook D.R."/>
        </authorList>
    </citation>
    <scope>NUCLEOTIDE SEQUENCE [LARGE SCALE GENOMIC DNA]</scope>
    <source>
        <strain evidence="2">cv. CDC Frontier</strain>
    </source>
</reference>
<evidence type="ECO:0000313" key="2">
    <source>
        <dbReference type="Proteomes" id="UP000087171"/>
    </source>
</evidence>
<dbReference type="PANTHER" id="PTHR35463">
    <property type="entry name" value="TRANSMEMBRANE PROTEIN"/>
    <property type="match status" value="1"/>
</dbReference>
<proteinExistence type="predicted"/>
<sequence length="139" mass="15488">MDKKRCTSGVVLVLIFLSFFSIVTNSNIEDSHDEVHSKKSSLWLWQRLRSAYSIYSSIFLPTSVSQYWNMVKGLVNHTYAYFFPPNIDFRRGDGAEVVADENGACEKVKEAIVKSIGTSKATLEDAAKSAADIAGEKEL</sequence>
<keyword evidence="1" id="KW-0732">Signal</keyword>
<dbReference type="eggNOG" id="ENOG502S6HC">
    <property type="taxonomic scope" value="Eukaryota"/>
</dbReference>
<dbReference type="Proteomes" id="UP000087171">
    <property type="component" value="Chromosome Ca6"/>
</dbReference>
<gene>
    <name evidence="3" type="primary">LOC101512441</name>
</gene>
<dbReference type="RefSeq" id="XP_004507555.1">
    <property type="nucleotide sequence ID" value="XM_004507498.3"/>
</dbReference>
<dbReference type="PaxDb" id="3827-XP_004507555.1"/>
<feature type="chain" id="PRO_5010196973" evidence="1">
    <location>
        <begin position="26"/>
        <end position="139"/>
    </location>
</feature>
<name>A0A1S2YNM5_CICAR</name>
<dbReference type="PANTHER" id="PTHR35463:SF11">
    <property type="entry name" value="TRANSMEMBRANE PROTEIN"/>
    <property type="match status" value="1"/>
</dbReference>
<evidence type="ECO:0000256" key="1">
    <source>
        <dbReference type="SAM" id="SignalP"/>
    </source>
</evidence>
<keyword evidence="2" id="KW-1185">Reference proteome</keyword>
<dbReference type="OrthoDB" id="690661at2759"/>
<feature type="signal peptide" evidence="1">
    <location>
        <begin position="1"/>
        <end position="25"/>
    </location>
</feature>